<dbReference type="EMBL" id="RRYP01000712">
    <property type="protein sequence ID" value="TNV86958.1"/>
    <property type="molecule type" value="Genomic_DNA"/>
</dbReference>
<evidence type="ECO:0000256" key="1">
    <source>
        <dbReference type="SAM" id="MobiDB-lite"/>
    </source>
</evidence>
<reference evidence="2" key="1">
    <citation type="submission" date="2019-06" db="EMBL/GenBank/DDBJ databases">
        <authorList>
            <person name="Zheng W."/>
        </authorList>
    </citation>
    <scope>NUCLEOTIDE SEQUENCE</scope>
    <source>
        <strain evidence="2">QDHG01</strain>
    </source>
</reference>
<organism evidence="2 3">
    <name type="scientific">Halteria grandinella</name>
    <dbReference type="NCBI Taxonomy" id="5974"/>
    <lineage>
        <taxon>Eukaryota</taxon>
        <taxon>Sar</taxon>
        <taxon>Alveolata</taxon>
        <taxon>Ciliophora</taxon>
        <taxon>Intramacronucleata</taxon>
        <taxon>Spirotrichea</taxon>
        <taxon>Stichotrichia</taxon>
        <taxon>Sporadotrichida</taxon>
        <taxon>Halteriidae</taxon>
        <taxon>Halteria</taxon>
    </lineage>
</organism>
<accession>A0A8J8TA62</accession>
<feature type="region of interest" description="Disordered" evidence="1">
    <location>
        <begin position="149"/>
        <end position="195"/>
    </location>
</feature>
<comment type="caution">
    <text evidence="2">The sequence shown here is derived from an EMBL/GenBank/DDBJ whole genome shotgun (WGS) entry which is preliminary data.</text>
</comment>
<proteinExistence type="predicted"/>
<gene>
    <name evidence="2" type="ORF">FGO68_gene5269</name>
</gene>
<dbReference type="AlphaFoldDB" id="A0A8J8TA62"/>
<feature type="compositionally biased region" description="Polar residues" evidence="1">
    <location>
        <begin position="179"/>
        <end position="195"/>
    </location>
</feature>
<protein>
    <submittedName>
        <fullName evidence="2">Uncharacterized protein</fullName>
    </submittedName>
</protein>
<sequence length="195" mass="21613">MMMQLSRLITPPSQQATLKQQQTIRKEPSRKVQAAYSRGRLAQVTLRRDLQPVFGSMKAIQRGANTTISAKPTPHALEMGAHNYIAKALPKSKFGGNRQEQITGLQLGRNEGTSQLLQSQQLNNQQTNQRFAFPQTPQNIIRIADRLSQQQHSLGTDQKSSGMSSNLQLLKQSHKQGYPVNQVSTNPSSNIPSGD</sequence>
<evidence type="ECO:0000313" key="3">
    <source>
        <dbReference type="Proteomes" id="UP000785679"/>
    </source>
</evidence>
<name>A0A8J8TA62_HALGN</name>
<dbReference type="Proteomes" id="UP000785679">
    <property type="component" value="Unassembled WGS sequence"/>
</dbReference>
<feature type="compositionally biased region" description="Polar residues" evidence="1">
    <location>
        <begin position="149"/>
        <end position="171"/>
    </location>
</feature>
<evidence type="ECO:0000313" key="2">
    <source>
        <dbReference type="EMBL" id="TNV86958.1"/>
    </source>
</evidence>
<keyword evidence="3" id="KW-1185">Reference proteome</keyword>